<reference evidence="13 14" key="1">
    <citation type="submission" date="2020-02" db="EMBL/GenBank/DDBJ databases">
        <title>A chromosome-scale genome assembly of the black bullhead catfish (Ameiurus melas).</title>
        <authorList>
            <person name="Wen M."/>
            <person name="Zham M."/>
            <person name="Cabau C."/>
            <person name="Klopp C."/>
            <person name="Donnadieu C."/>
            <person name="Roques C."/>
            <person name="Bouchez O."/>
            <person name="Lampietro C."/>
            <person name="Jouanno E."/>
            <person name="Herpin A."/>
            <person name="Louis A."/>
            <person name="Berthelot C."/>
            <person name="Parey E."/>
            <person name="Roest-Crollius H."/>
            <person name="Braasch I."/>
            <person name="Postlethwait J."/>
            <person name="Robinson-Rechavi M."/>
            <person name="Echchiki A."/>
            <person name="Begum T."/>
            <person name="Montfort J."/>
            <person name="Schartl M."/>
            <person name="Bobe J."/>
            <person name="Guiguen Y."/>
        </authorList>
    </citation>
    <scope>NUCLEOTIDE SEQUENCE [LARGE SCALE GENOMIC DNA]</scope>
    <source>
        <strain evidence="13">M_S1</strain>
        <tissue evidence="13">Blood</tissue>
    </source>
</reference>
<keyword evidence="6" id="KW-0965">Cell junction</keyword>
<name>A0A7J6B0B5_AMEME</name>
<keyword evidence="4 9" id="KW-0812">Transmembrane</keyword>
<evidence type="ECO:0000313" key="14">
    <source>
        <dbReference type="Proteomes" id="UP000593565"/>
    </source>
</evidence>
<protein>
    <recommendedName>
        <fullName evidence="9">Gap junction protein</fullName>
    </recommendedName>
</protein>
<evidence type="ECO:0000256" key="4">
    <source>
        <dbReference type="ARBA" id="ARBA00022692"/>
    </source>
</evidence>
<dbReference type="Gene3D" id="1.20.1440.80">
    <property type="entry name" value="Gap junction channel protein cysteine-rich domain"/>
    <property type="match status" value="1"/>
</dbReference>
<feature type="transmembrane region" description="Helical" evidence="10">
    <location>
        <begin position="207"/>
        <end position="227"/>
    </location>
</feature>
<dbReference type="GO" id="GO:0005243">
    <property type="term" value="F:gap junction channel activity"/>
    <property type="evidence" value="ECO:0007669"/>
    <property type="project" value="TreeGrafter"/>
</dbReference>
<dbReference type="InterPro" id="IPR019570">
    <property type="entry name" value="Connexin_CCC"/>
</dbReference>
<dbReference type="PRINTS" id="PR00206">
    <property type="entry name" value="CONNEXIN"/>
</dbReference>
<comment type="subunit">
    <text evidence="9">A connexon is composed of a hexamer of connexins.</text>
</comment>
<feature type="transmembrane region" description="Helical" evidence="10">
    <location>
        <begin position="77"/>
        <end position="97"/>
    </location>
</feature>
<dbReference type="EMBL" id="JAAGNN010000006">
    <property type="protein sequence ID" value="KAF4087799.1"/>
    <property type="molecule type" value="Genomic_DNA"/>
</dbReference>
<keyword evidence="3" id="KW-1003">Cell membrane</keyword>
<sequence>MGRQGASGAIFITLNYNITIVGKIWLVLTVFLRLSVLFLAGYPLYQDEQERFMCNTIQPGCANVCYDIFAPLSLFRFWLVQFISIILVHVVFIVYVIHKVTSSLPHPDASNRMKLRSFYKIKQEPFHEASLSKSSVKSGVRLLPCFTGGYIFHLLVRILLETSFGAVHYYLFGFYIPKRFMCQQAPCTTTVDCYISRPTEKTIMLNFMLGLAALSLFLSLFDLICAIKQSSRHRSMKKMMVEKMYEEEQYFLAESGGTGVDFGDPEHQSLLVNGSFRKRISKACVVDDATLQLEGKSHPGIPHGGTLVGINLGVPSSITSNGAGCYPVAQDEGTEREGSEMALCPSEPVGTPKSIRVNKRSRLKPMPPPRWDKPPNEGLLDSSAAVVACERLSGQYMLGDISTDSDLMSIGGDGYEKRSEWV</sequence>
<evidence type="ECO:0000256" key="8">
    <source>
        <dbReference type="ARBA" id="ARBA00023136"/>
    </source>
</evidence>
<dbReference type="InterPro" id="IPR013092">
    <property type="entry name" value="Connexin_N"/>
</dbReference>
<evidence type="ECO:0000256" key="5">
    <source>
        <dbReference type="ARBA" id="ARBA00022868"/>
    </source>
</evidence>
<dbReference type="InterPro" id="IPR017990">
    <property type="entry name" value="Connexin_CS"/>
</dbReference>
<accession>A0A7J6B0B5</accession>
<evidence type="ECO:0000259" key="11">
    <source>
        <dbReference type="SMART" id="SM00037"/>
    </source>
</evidence>
<dbReference type="GO" id="GO:0005922">
    <property type="term" value="C:connexin complex"/>
    <property type="evidence" value="ECO:0007669"/>
    <property type="project" value="InterPro"/>
</dbReference>
<keyword evidence="8 10" id="KW-0472">Membrane</keyword>
<dbReference type="SMART" id="SM00037">
    <property type="entry name" value="CNX"/>
    <property type="match status" value="1"/>
</dbReference>
<comment type="subcellular location">
    <subcellularLocation>
        <location evidence="1">Cell junction</location>
        <location evidence="1">Gap junction</location>
    </subcellularLocation>
    <subcellularLocation>
        <location evidence="2 9">Cell membrane</location>
        <topology evidence="2 9">Multi-pass membrane protein</topology>
    </subcellularLocation>
</comment>
<evidence type="ECO:0000256" key="10">
    <source>
        <dbReference type="SAM" id="Phobius"/>
    </source>
</evidence>
<dbReference type="Proteomes" id="UP000593565">
    <property type="component" value="Unassembled WGS sequence"/>
</dbReference>
<keyword evidence="5 9" id="KW-0303">Gap junction</keyword>
<comment type="caution">
    <text evidence="13">The sequence shown here is derived from an EMBL/GenBank/DDBJ whole genome shotgun (WGS) entry which is preliminary data.</text>
</comment>
<dbReference type="PANTHER" id="PTHR11984:SF3">
    <property type="entry name" value="GAP JUNCTION DELTA-4 PROTEIN"/>
    <property type="match status" value="1"/>
</dbReference>
<dbReference type="PROSITE" id="PS00408">
    <property type="entry name" value="CONNEXINS_2"/>
    <property type="match status" value="1"/>
</dbReference>
<organism evidence="13 14">
    <name type="scientific">Ameiurus melas</name>
    <name type="common">Black bullhead</name>
    <name type="synonym">Silurus melas</name>
    <dbReference type="NCBI Taxonomy" id="219545"/>
    <lineage>
        <taxon>Eukaryota</taxon>
        <taxon>Metazoa</taxon>
        <taxon>Chordata</taxon>
        <taxon>Craniata</taxon>
        <taxon>Vertebrata</taxon>
        <taxon>Euteleostomi</taxon>
        <taxon>Actinopterygii</taxon>
        <taxon>Neopterygii</taxon>
        <taxon>Teleostei</taxon>
        <taxon>Ostariophysi</taxon>
        <taxon>Siluriformes</taxon>
        <taxon>Ictaluridae</taxon>
        <taxon>Ameiurus</taxon>
    </lineage>
</organism>
<gene>
    <name evidence="13" type="ORF">AMELA_G00075300</name>
</gene>
<dbReference type="AlphaFoldDB" id="A0A7J6B0B5"/>
<dbReference type="SMART" id="SM01089">
    <property type="entry name" value="Connexin_CCC"/>
    <property type="match status" value="1"/>
</dbReference>
<proteinExistence type="inferred from homology"/>
<evidence type="ECO:0000256" key="2">
    <source>
        <dbReference type="ARBA" id="ARBA00004651"/>
    </source>
</evidence>
<keyword evidence="14" id="KW-1185">Reference proteome</keyword>
<evidence type="ECO:0000256" key="9">
    <source>
        <dbReference type="RuleBase" id="RU000630"/>
    </source>
</evidence>
<evidence type="ECO:0000259" key="12">
    <source>
        <dbReference type="SMART" id="SM01089"/>
    </source>
</evidence>
<comment type="similarity">
    <text evidence="9">Belongs to the connexin family.</text>
</comment>
<dbReference type="PANTHER" id="PTHR11984">
    <property type="entry name" value="CONNEXIN"/>
    <property type="match status" value="1"/>
</dbReference>
<dbReference type="InterPro" id="IPR000500">
    <property type="entry name" value="Connexin"/>
</dbReference>
<comment type="function">
    <text evidence="9">One gap junction consists of a cluster of closely packed pairs of transmembrane channels, the connexons, through which materials of low MW diffuse from one cell to a neighboring cell.</text>
</comment>
<evidence type="ECO:0000256" key="6">
    <source>
        <dbReference type="ARBA" id="ARBA00022949"/>
    </source>
</evidence>
<feature type="domain" description="Connexin N-terminal" evidence="11">
    <location>
        <begin position="43"/>
        <end position="76"/>
    </location>
</feature>
<evidence type="ECO:0000256" key="1">
    <source>
        <dbReference type="ARBA" id="ARBA00004610"/>
    </source>
</evidence>
<dbReference type="Pfam" id="PF00029">
    <property type="entry name" value="Connexin"/>
    <property type="match status" value="1"/>
</dbReference>
<evidence type="ECO:0000313" key="13">
    <source>
        <dbReference type="EMBL" id="KAF4087799.1"/>
    </source>
</evidence>
<dbReference type="InterPro" id="IPR038359">
    <property type="entry name" value="Connexin_N_sf"/>
</dbReference>
<dbReference type="GO" id="GO:0007267">
    <property type="term" value="P:cell-cell signaling"/>
    <property type="evidence" value="ECO:0007669"/>
    <property type="project" value="TreeGrafter"/>
</dbReference>
<feature type="domain" description="Connexin cysteine-rich" evidence="12">
    <location>
        <begin position="160"/>
        <end position="226"/>
    </location>
</feature>
<evidence type="ECO:0000256" key="3">
    <source>
        <dbReference type="ARBA" id="ARBA00022475"/>
    </source>
</evidence>
<dbReference type="PROSITE" id="PS00407">
    <property type="entry name" value="CONNEXINS_1"/>
    <property type="match status" value="1"/>
</dbReference>
<keyword evidence="7 10" id="KW-1133">Transmembrane helix</keyword>
<evidence type="ECO:0000256" key="7">
    <source>
        <dbReference type="ARBA" id="ARBA00022989"/>
    </source>
</evidence>